<dbReference type="AlphaFoldDB" id="A0A3B0X3A3"/>
<dbReference type="Pfam" id="PF13689">
    <property type="entry name" value="DUF4154"/>
    <property type="match status" value="1"/>
</dbReference>
<sequence length="189" mass="21392">MHFIKIRGVQVIAGLLICLSSGHLSAAIAQYQTEEERLFKAAFIYNFAKFTSWPKSYQNKNNKLTLCTLGKNELTNDLKRLGGKTVKGRQVVIKEIEKKYPVENCQMLYIANVGKNNYINVIKKLKHKPVLTISDLNGFAKKGGVIQFYRKQGKTRLIINLNVARQAGLKISSRLLILANVINSRQEVK</sequence>
<organism evidence="1">
    <name type="scientific">hydrothermal vent metagenome</name>
    <dbReference type="NCBI Taxonomy" id="652676"/>
    <lineage>
        <taxon>unclassified sequences</taxon>
        <taxon>metagenomes</taxon>
        <taxon>ecological metagenomes</taxon>
    </lineage>
</organism>
<reference evidence="1" key="1">
    <citation type="submission" date="2018-06" db="EMBL/GenBank/DDBJ databases">
        <authorList>
            <person name="Zhirakovskaya E."/>
        </authorList>
    </citation>
    <scope>NUCLEOTIDE SEQUENCE</scope>
</reference>
<evidence type="ECO:0008006" key="2">
    <source>
        <dbReference type="Google" id="ProtNLM"/>
    </source>
</evidence>
<evidence type="ECO:0000313" key="1">
    <source>
        <dbReference type="EMBL" id="VAW59230.1"/>
    </source>
</evidence>
<dbReference type="InterPro" id="IPR025293">
    <property type="entry name" value="YfiR/HmsC-like"/>
</dbReference>
<dbReference type="EMBL" id="UOFH01000066">
    <property type="protein sequence ID" value="VAW59230.1"/>
    <property type="molecule type" value="Genomic_DNA"/>
</dbReference>
<gene>
    <name evidence="1" type="ORF">MNBD_GAMMA08-631</name>
</gene>
<protein>
    <recommendedName>
        <fullName evidence="2">Transmembrane protein</fullName>
    </recommendedName>
</protein>
<proteinExistence type="predicted"/>
<accession>A0A3B0X3A3</accession>
<name>A0A3B0X3A3_9ZZZZ</name>